<evidence type="ECO:0000313" key="5">
    <source>
        <dbReference type="Proteomes" id="UP001174208"/>
    </source>
</evidence>
<reference evidence="4" key="1">
    <citation type="submission" date="2023-06" db="EMBL/GenBank/DDBJ databases">
        <title>MT1 and MT2 Draft Genomes of Novel Species.</title>
        <authorList>
            <person name="Venkateswaran K."/>
        </authorList>
    </citation>
    <scope>NUCLEOTIDE SEQUENCE</scope>
    <source>
        <strain evidence="4">F6_8S_P_1B</strain>
    </source>
</reference>
<proteinExistence type="predicted"/>
<feature type="transmembrane region" description="Helical" evidence="2">
    <location>
        <begin position="33"/>
        <end position="57"/>
    </location>
</feature>
<dbReference type="Proteomes" id="UP001174208">
    <property type="component" value="Unassembled WGS sequence"/>
</dbReference>
<protein>
    <submittedName>
        <fullName evidence="4">LytR C-terminal domain-containing protein</fullName>
    </submittedName>
</protein>
<dbReference type="PANTHER" id="PTHR33392">
    <property type="entry name" value="POLYISOPRENYL-TEICHOIC ACID--PEPTIDOGLYCAN TEICHOIC ACID TRANSFERASE TAGU"/>
    <property type="match status" value="1"/>
</dbReference>
<name>A0ABT8KG80_9MICO</name>
<keyword evidence="5" id="KW-1185">Reference proteome</keyword>
<keyword evidence="2" id="KW-0472">Membrane</keyword>
<gene>
    <name evidence="4" type="ORF">P5G50_16175</name>
</gene>
<dbReference type="Pfam" id="PF13399">
    <property type="entry name" value="LytR_C"/>
    <property type="match status" value="1"/>
</dbReference>
<dbReference type="EMBL" id="JAROCF010000001">
    <property type="protein sequence ID" value="MDN4615988.1"/>
    <property type="molecule type" value="Genomic_DNA"/>
</dbReference>
<comment type="caution">
    <text evidence="4">The sequence shown here is derived from an EMBL/GenBank/DDBJ whole genome shotgun (WGS) entry which is preliminary data.</text>
</comment>
<feature type="region of interest" description="Disordered" evidence="1">
    <location>
        <begin position="71"/>
        <end position="91"/>
    </location>
</feature>
<feature type="domain" description="LytR/CpsA/Psr regulator C-terminal" evidence="3">
    <location>
        <begin position="98"/>
        <end position="185"/>
    </location>
</feature>
<dbReference type="Gene3D" id="3.30.70.2390">
    <property type="match status" value="1"/>
</dbReference>
<dbReference type="PANTHER" id="PTHR33392:SF6">
    <property type="entry name" value="POLYISOPRENYL-TEICHOIC ACID--PEPTIDOGLYCAN TEICHOIC ACID TRANSFERASE TAGU"/>
    <property type="match status" value="1"/>
</dbReference>
<evidence type="ECO:0000256" key="2">
    <source>
        <dbReference type="SAM" id="Phobius"/>
    </source>
</evidence>
<accession>A0ABT8KG80</accession>
<dbReference type="InterPro" id="IPR027381">
    <property type="entry name" value="LytR/CpsA/Psr_C"/>
</dbReference>
<dbReference type="InterPro" id="IPR050922">
    <property type="entry name" value="LytR/CpsA/Psr_CW_biosynth"/>
</dbReference>
<evidence type="ECO:0000313" key="4">
    <source>
        <dbReference type="EMBL" id="MDN4615988.1"/>
    </source>
</evidence>
<organism evidence="4 5">
    <name type="scientific">Leifsonia williamsii</name>
    <dbReference type="NCBI Taxonomy" id="3035919"/>
    <lineage>
        <taxon>Bacteria</taxon>
        <taxon>Bacillati</taxon>
        <taxon>Actinomycetota</taxon>
        <taxon>Actinomycetes</taxon>
        <taxon>Micrococcales</taxon>
        <taxon>Microbacteriaceae</taxon>
        <taxon>Leifsonia</taxon>
    </lineage>
</organism>
<sequence>MAEKFPTDRFDEIPDGLERVGAHRAPRPRGRGWIAVGWAALATIVLVGAGIFGLSLINGAISFSGPTNSASAASSSAAAPTPSATPTPTIVPTVDPSLSVNVLNGTSTEGLAGTIGDKLKAAGWTIGALANADRTDIAQTVVYYADPANQAAALGVAQSLPGAAVQQTQDFADSGADITVVVGADNAG</sequence>
<evidence type="ECO:0000256" key="1">
    <source>
        <dbReference type="SAM" id="MobiDB-lite"/>
    </source>
</evidence>
<keyword evidence="2" id="KW-1133">Transmembrane helix</keyword>
<evidence type="ECO:0000259" key="3">
    <source>
        <dbReference type="Pfam" id="PF13399"/>
    </source>
</evidence>
<dbReference type="RefSeq" id="WP_301211978.1">
    <property type="nucleotide sequence ID" value="NZ_JAROCF010000001.1"/>
</dbReference>
<keyword evidence="2" id="KW-0812">Transmembrane</keyword>